<sequence>MIKKLLIFTVILSLLLVTISCSKQSTSEISFEKSYYVSRIIDGDTIRVFYEGDEVSVRFIGIDTPETHSGDKPLGELGEKAYWFTRNKINTENLNKSRVFLEFDSDKSGYYGRLLAYVYYKDKEGNLHFLNKEIMENGYARPLFYDDTSKHKEDFIKAYKSAFENRKGIFSFYDSKDREVLDTQLSREDIGKIRWVIFNVKNVSSSGSFLKIESQDSSFYVTIRRNEYNAFFDSLNIYDLKDKKIKVYGEVWKDKYGKFEILARAEFEFVVIK</sequence>
<dbReference type="Pfam" id="PF00565">
    <property type="entry name" value="SNase"/>
    <property type="match status" value="1"/>
</dbReference>
<dbReference type="eggNOG" id="COG1525">
    <property type="taxonomic scope" value="Bacteria"/>
</dbReference>
<feature type="domain" description="TNase-like" evidence="4">
    <location>
        <begin position="31"/>
        <end position="172"/>
    </location>
</feature>
<accession>H2J6I4</accession>
<dbReference type="GO" id="GO:0004519">
    <property type="term" value="F:endonuclease activity"/>
    <property type="evidence" value="ECO:0007669"/>
    <property type="project" value="UniProtKB-KW"/>
</dbReference>
<reference evidence="6" key="2">
    <citation type="submission" date="2012-01" db="EMBL/GenBank/DDBJ databases">
        <title>Complete sequence of chromosome of Marinitoga piezophila KA3.</title>
        <authorList>
            <person name="Lucas S."/>
            <person name="Han J."/>
            <person name="Lapidus A."/>
            <person name="Cheng J.-F."/>
            <person name="Goodwin L."/>
            <person name="Pitluck S."/>
            <person name="Peters L."/>
            <person name="Mikhailova N."/>
            <person name="Teshima H."/>
            <person name="Detter J.C."/>
            <person name="Han C."/>
            <person name="Tapia R."/>
            <person name="Land M."/>
            <person name="Hauser L."/>
            <person name="Kyrpides N."/>
            <person name="Ivanova N."/>
            <person name="Pagani I."/>
            <person name="Jebbar M."/>
            <person name="Vannier P."/>
            <person name="Oger P."/>
            <person name="Cario A."/>
            <person name="Bartlett D."/>
            <person name="Noll K.M."/>
            <person name="Woyke T."/>
        </authorList>
    </citation>
    <scope>NUCLEOTIDE SEQUENCE [LARGE SCALE GENOMIC DNA]</scope>
    <source>
        <strain evidence="6">DSM 14283 / JCM 11233 / KA3</strain>
    </source>
</reference>
<organism evidence="5 6">
    <name type="scientific">Marinitoga piezophila (strain DSM 14283 / JCM 11233 / KA3)</name>
    <dbReference type="NCBI Taxonomy" id="443254"/>
    <lineage>
        <taxon>Bacteria</taxon>
        <taxon>Thermotogati</taxon>
        <taxon>Thermotogota</taxon>
        <taxon>Thermotogae</taxon>
        <taxon>Petrotogales</taxon>
        <taxon>Petrotogaceae</taxon>
        <taxon>Marinitoga</taxon>
    </lineage>
</organism>
<keyword evidence="1" id="KW-0540">Nuclease</keyword>
<reference evidence="5 6" key="1">
    <citation type="journal article" date="2012" name="J. Bacteriol.">
        <title>Complete Genome Sequence of the Thermophilic, Piezophilic, Heterotrophic Bacterium Marinitoga piezophila KA3.</title>
        <authorList>
            <person name="Lucas S."/>
            <person name="Han J."/>
            <person name="Lapidus A."/>
            <person name="Cheng J.F."/>
            <person name="Goodwin L.A."/>
            <person name="Pitluck S."/>
            <person name="Peters L."/>
            <person name="Mikhailova N."/>
            <person name="Teshima H."/>
            <person name="Detter J.C."/>
            <person name="Han C."/>
            <person name="Tapia R."/>
            <person name="Land M."/>
            <person name="Hauser L."/>
            <person name="Kyrpides N.C."/>
            <person name="Ivanova N."/>
            <person name="Pagani I."/>
            <person name="Vannier P."/>
            <person name="Oger P."/>
            <person name="Bartlett D.H."/>
            <person name="Noll K.M."/>
            <person name="Woyke T."/>
            <person name="Jebbar M."/>
        </authorList>
    </citation>
    <scope>NUCLEOTIDE SEQUENCE [LARGE SCALE GENOMIC DNA]</scope>
    <source>
        <strain evidence="6">DSM 14283 / JCM 11233 / KA3</strain>
    </source>
</reference>
<dbReference type="HOGENOM" id="CLU_082132_0_0_0"/>
<evidence type="ECO:0000259" key="4">
    <source>
        <dbReference type="PROSITE" id="PS50830"/>
    </source>
</evidence>
<gene>
    <name evidence="5" type="ordered locus">Marpi_0739</name>
</gene>
<dbReference type="RefSeq" id="WP_014296241.1">
    <property type="nucleotide sequence ID" value="NC_016751.1"/>
</dbReference>
<dbReference type="EMBL" id="CP003257">
    <property type="protein sequence ID" value="AEX85169.1"/>
    <property type="molecule type" value="Genomic_DNA"/>
</dbReference>
<keyword evidence="3" id="KW-0378">Hydrolase</keyword>
<keyword evidence="2" id="KW-0255">Endonuclease</keyword>
<proteinExistence type="predicted"/>
<dbReference type="KEGG" id="mpz:Marpi_0739"/>
<dbReference type="PANTHER" id="PTHR12302:SF3">
    <property type="entry name" value="SERINE_THREONINE-PROTEIN KINASE 31"/>
    <property type="match status" value="1"/>
</dbReference>
<dbReference type="PANTHER" id="PTHR12302">
    <property type="entry name" value="EBNA2 BINDING PROTEIN P100"/>
    <property type="match status" value="1"/>
</dbReference>
<dbReference type="Proteomes" id="UP000007161">
    <property type="component" value="Chromosome"/>
</dbReference>
<dbReference type="InterPro" id="IPR016071">
    <property type="entry name" value="Staphylococal_nuclease_OB-fold"/>
</dbReference>
<dbReference type="SUPFAM" id="SSF50199">
    <property type="entry name" value="Staphylococcal nuclease"/>
    <property type="match status" value="1"/>
</dbReference>
<dbReference type="GO" id="GO:0016787">
    <property type="term" value="F:hydrolase activity"/>
    <property type="evidence" value="ECO:0007669"/>
    <property type="project" value="UniProtKB-KW"/>
</dbReference>
<keyword evidence="6" id="KW-1185">Reference proteome</keyword>
<name>H2J6I4_MARPK</name>
<dbReference type="PROSITE" id="PS51257">
    <property type="entry name" value="PROKAR_LIPOPROTEIN"/>
    <property type="match status" value="1"/>
</dbReference>
<evidence type="ECO:0000313" key="6">
    <source>
        <dbReference type="Proteomes" id="UP000007161"/>
    </source>
</evidence>
<dbReference type="Gene3D" id="2.40.50.90">
    <property type="match status" value="1"/>
</dbReference>
<protein>
    <submittedName>
        <fullName evidence="5">Micrococcal nuclease-like nuclease</fullName>
    </submittedName>
</protein>
<evidence type="ECO:0000256" key="3">
    <source>
        <dbReference type="ARBA" id="ARBA00022801"/>
    </source>
</evidence>
<dbReference type="AlphaFoldDB" id="H2J6I4"/>
<evidence type="ECO:0000256" key="2">
    <source>
        <dbReference type="ARBA" id="ARBA00022759"/>
    </source>
</evidence>
<evidence type="ECO:0000313" key="5">
    <source>
        <dbReference type="EMBL" id="AEX85169.1"/>
    </source>
</evidence>
<dbReference type="InterPro" id="IPR035437">
    <property type="entry name" value="SNase_OB-fold_sf"/>
</dbReference>
<evidence type="ECO:0000256" key="1">
    <source>
        <dbReference type="ARBA" id="ARBA00022722"/>
    </source>
</evidence>
<dbReference type="STRING" id="443254.Marpi_0739"/>
<dbReference type="PROSITE" id="PS50830">
    <property type="entry name" value="TNASE_3"/>
    <property type="match status" value="1"/>
</dbReference>
<dbReference type="SMART" id="SM00318">
    <property type="entry name" value="SNc"/>
    <property type="match status" value="1"/>
</dbReference>